<dbReference type="SFLD" id="SFLDS00003">
    <property type="entry name" value="Haloacid_Dehalogenase"/>
    <property type="match status" value="1"/>
</dbReference>
<dbReference type="EC" id="7.2.2.10" evidence="2"/>
<dbReference type="InterPro" id="IPR023299">
    <property type="entry name" value="ATPase_P-typ_cyto_dom_N"/>
</dbReference>
<dbReference type="GO" id="GO:0005524">
    <property type="term" value="F:ATP binding"/>
    <property type="evidence" value="ECO:0007669"/>
    <property type="project" value="UniProtKB-KW"/>
</dbReference>
<reference evidence="21" key="1">
    <citation type="submission" date="2022-07" db="EMBL/GenBank/DDBJ databases">
        <title>Genome analysis of Parmales, a sister group of diatoms, reveals the evolutionary specialization of diatoms from phago-mixotrophs to photoautotrophs.</title>
        <authorList>
            <person name="Ban H."/>
            <person name="Sato S."/>
            <person name="Yoshikawa S."/>
            <person name="Kazumasa Y."/>
            <person name="Nakamura Y."/>
            <person name="Ichinomiya M."/>
            <person name="Saitoh K."/>
            <person name="Sato N."/>
            <person name="Blanc-Mathieu R."/>
            <person name="Endo H."/>
            <person name="Kuwata A."/>
            <person name="Ogata H."/>
        </authorList>
    </citation>
    <scope>NUCLEOTIDE SEQUENCE</scope>
</reference>
<sequence length="1106" mass="119038">MDSPKLLQNLLSLTTPQAEETNLKNLKKLGGTTTLLSSLSSSQHDGIDTSTIPERISAFGANFTPSAPPPTFISLLIDSVVEDVTVQILIVSAVVSLAVGIYDDPETGWIEGAAIIAAVVIVAFVTATNDYQKEQQFRKLEDVSVSAKDVKALRDGVTVEISQKDVVVGDVILLEPGDKIPADGVLLSSDAGGVVTDESSLTGEVDGVEKHVLTSNSSASDPFALSGCNVVEGSGSMIVVATGRNSQWGRIKAKLESEHKQTPLQEKLDDMAAMIGYIGMAAAGATFLALMGIRYMKRDELPSHDEGWFAAVLEAFIIAVTIVVVAVPEGLPLAVTISLAFSTKKMLKDNNLIRHLAACETMGNATNICSDKTGTLTENKMKVVDGIFGGVSEDKASAKVKNLVAKSVSLNSSAKLVEGSDHVIGNKTEGAMLLMLRGDGWGAEEGDYLRWRDGAKFGVEGGGKVFPFNSKKKSMSVIVSDGAAPAEAKEETSGARRSTRGRASKATTSSKADSNFTLFHKGAAERVLDRCTHYTDEAGAVKALTAAKKKAFTKTIHDYAVRALRCIAIAHRDGVEELVNDIEEVTGEECGEVLEEGLVLDAIVGIADPLRPEVPAAIKTCQEAGIVVRMVTGDNLETAVAIAKEAGIMTEDGMAMEGHEFRELTPKQLDDILPNLQVLARSSPEDKHLLVQRLNGGHLPTDEKSWKEIHPFGNWKKDKDKLLPGYRAEWEEARGGRGGEVVGVTGDGTNDGPALKAADVGLSMGISGTDVAKDASDIVILDDNFTSIVKAVLWGRSVYDNIRKFLQFQLTVNVVALTITFLSSVGGYQPPLNAVMMLWVNLIMDTMGALALGTEPPSEELLWRRPYKRDASLISLPMWRNIFVQSTYQLVLLGWMLFEGAEFFTCEDGSKKHFSLIFNAFVFAQIFNEFNAREIGDVFDPLRRILSSPMFISVIVATVAGQYFIIEFGGDFTGTVGLTQDEWVMTAMLGVVSLPLGLFMRLIPVKESESTFAVPKKEGARALERQNLLEKLFNLAVVLGLMLLAFSTYEQHRLGMAFGIDGYKKVIGDLFTSALSHYNSIDNPDHDVAAGGAEEAAIGEGGHDEM</sequence>
<feature type="domain" description="Cation-transporting P-type ATPase C-terminal" evidence="19">
    <location>
        <begin position="830"/>
        <end position="1002"/>
    </location>
</feature>
<dbReference type="InterPro" id="IPR036412">
    <property type="entry name" value="HAD-like_sf"/>
</dbReference>
<dbReference type="EMBL" id="BRXZ01000492">
    <property type="protein sequence ID" value="GMI12687.1"/>
    <property type="molecule type" value="Genomic_DNA"/>
</dbReference>
<dbReference type="FunFam" id="1.20.1110.10:FF:000039">
    <property type="entry name" value="Calcium-transporting ATPase"/>
    <property type="match status" value="1"/>
</dbReference>
<comment type="catalytic activity">
    <reaction evidence="15">
        <text>Ca(2+)(in) + ATP + H2O = Ca(2+)(out) + ADP + phosphate + H(+)</text>
        <dbReference type="Rhea" id="RHEA:18105"/>
        <dbReference type="ChEBI" id="CHEBI:15377"/>
        <dbReference type="ChEBI" id="CHEBI:15378"/>
        <dbReference type="ChEBI" id="CHEBI:29108"/>
        <dbReference type="ChEBI" id="CHEBI:30616"/>
        <dbReference type="ChEBI" id="CHEBI:43474"/>
        <dbReference type="ChEBI" id="CHEBI:456216"/>
        <dbReference type="EC" id="7.2.2.10"/>
    </reaction>
</comment>
<keyword evidence="22" id="KW-1185">Reference proteome</keyword>
<evidence type="ECO:0000313" key="22">
    <source>
        <dbReference type="Proteomes" id="UP001165082"/>
    </source>
</evidence>
<dbReference type="Gene3D" id="1.20.1110.10">
    <property type="entry name" value="Calcium-transporting ATPase, transmembrane domain"/>
    <property type="match status" value="2"/>
</dbReference>
<dbReference type="InterPro" id="IPR059000">
    <property type="entry name" value="ATPase_P-type_domA"/>
</dbReference>
<protein>
    <recommendedName>
        <fullName evidence="2">P-type Ca(2+) transporter</fullName>
        <ecNumber evidence="2">7.2.2.10</ecNumber>
    </recommendedName>
</protein>
<evidence type="ECO:0000259" key="18">
    <source>
        <dbReference type="Pfam" id="PF00122"/>
    </source>
</evidence>
<gene>
    <name evidence="21" type="ORF">TrRE_jg7202</name>
</gene>
<keyword evidence="14 17" id="KW-0472">Membrane</keyword>
<evidence type="ECO:0000256" key="5">
    <source>
        <dbReference type="ARBA" id="ARBA00022692"/>
    </source>
</evidence>
<organism evidence="21 22">
    <name type="scientific">Triparma retinervis</name>
    <dbReference type="NCBI Taxonomy" id="2557542"/>
    <lineage>
        <taxon>Eukaryota</taxon>
        <taxon>Sar</taxon>
        <taxon>Stramenopiles</taxon>
        <taxon>Ochrophyta</taxon>
        <taxon>Bolidophyceae</taxon>
        <taxon>Parmales</taxon>
        <taxon>Triparmaceae</taxon>
        <taxon>Triparma</taxon>
    </lineage>
</organism>
<dbReference type="InterPro" id="IPR001757">
    <property type="entry name" value="P_typ_ATPase"/>
</dbReference>
<feature type="domain" description="Cation-transporting P-type ATPase N-terminal" evidence="20">
    <location>
        <begin position="30"/>
        <end position="96"/>
    </location>
</feature>
<feature type="transmembrane region" description="Helical" evidence="17">
    <location>
        <begin position="810"/>
        <end position="828"/>
    </location>
</feature>
<evidence type="ECO:0000313" key="21">
    <source>
        <dbReference type="EMBL" id="GMI12687.1"/>
    </source>
</evidence>
<evidence type="ECO:0000256" key="16">
    <source>
        <dbReference type="SAM" id="MobiDB-lite"/>
    </source>
</evidence>
<feature type="domain" description="P-type ATPase A" evidence="18">
    <location>
        <begin position="146"/>
        <end position="255"/>
    </location>
</feature>
<evidence type="ECO:0000256" key="11">
    <source>
        <dbReference type="ARBA" id="ARBA00022967"/>
    </source>
</evidence>
<dbReference type="AlphaFoldDB" id="A0A9W7FIA1"/>
<feature type="transmembrane region" description="Helical" evidence="17">
    <location>
        <begin position="985"/>
        <end position="1003"/>
    </location>
</feature>
<comment type="caution">
    <text evidence="21">The sequence shown here is derived from an EMBL/GenBank/DDBJ whole genome shotgun (WGS) entry which is preliminary data.</text>
</comment>
<evidence type="ECO:0000256" key="2">
    <source>
        <dbReference type="ARBA" id="ARBA00012790"/>
    </source>
</evidence>
<evidence type="ECO:0000256" key="1">
    <source>
        <dbReference type="ARBA" id="ARBA00004127"/>
    </source>
</evidence>
<keyword evidence="13" id="KW-0406">Ion transport</keyword>
<dbReference type="GO" id="GO:0005886">
    <property type="term" value="C:plasma membrane"/>
    <property type="evidence" value="ECO:0007669"/>
    <property type="project" value="TreeGrafter"/>
</dbReference>
<dbReference type="GO" id="GO:0005388">
    <property type="term" value="F:P-type calcium transporter activity"/>
    <property type="evidence" value="ECO:0007669"/>
    <property type="project" value="UniProtKB-EC"/>
</dbReference>
<keyword evidence="3" id="KW-0813">Transport</keyword>
<feature type="transmembrane region" description="Helical" evidence="17">
    <location>
        <begin position="944"/>
        <end position="965"/>
    </location>
</feature>
<keyword evidence="12 17" id="KW-1133">Transmembrane helix</keyword>
<dbReference type="Pfam" id="PF00122">
    <property type="entry name" value="E1-E2_ATPase"/>
    <property type="match status" value="1"/>
</dbReference>
<dbReference type="Gene3D" id="3.40.1110.10">
    <property type="entry name" value="Calcium-transporting ATPase, cytoplasmic domain N"/>
    <property type="match status" value="1"/>
</dbReference>
<dbReference type="NCBIfam" id="TIGR01494">
    <property type="entry name" value="ATPase_P-type"/>
    <property type="match status" value="2"/>
</dbReference>
<dbReference type="OrthoDB" id="116380at2759"/>
<name>A0A9W7FIA1_9STRA</name>
<dbReference type="Gene3D" id="3.40.50.1000">
    <property type="entry name" value="HAD superfamily/HAD-like"/>
    <property type="match status" value="1"/>
</dbReference>
<dbReference type="SFLD" id="SFLDF00027">
    <property type="entry name" value="p-type_atpase"/>
    <property type="match status" value="1"/>
</dbReference>
<evidence type="ECO:0000256" key="3">
    <source>
        <dbReference type="ARBA" id="ARBA00022448"/>
    </source>
</evidence>
<dbReference type="InterPro" id="IPR044492">
    <property type="entry name" value="P_typ_ATPase_HD_dom"/>
</dbReference>
<evidence type="ECO:0000256" key="8">
    <source>
        <dbReference type="ARBA" id="ARBA00022837"/>
    </source>
</evidence>
<feature type="transmembrane region" description="Helical" evidence="17">
    <location>
        <begin position="1032"/>
        <end position="1049"/>
    </location>
</feature>
<accession>A0A9W7FIA1</accession>
<dbReference type="GO" id="GO:0046872">
    <property type="term" value="F:metal ion binding"/>
    <property type="evidence" value="ECO:0007669"/>
    <property type="project" value="UniProtKB-KW"/>
</dbReference>
<evidence type="ECO:0000256" key="4">
    <source>
        <dbReference type="ARBA" id="ARBA00022568"/>
    </source>
</evidence>
<dbReference type="SUPFAM" id="SSF81665">
    <property type="entry name" value="Calcium ATPase, transmembrane domain M"/>
    <property type="match status" value="1"/>
</dbReference>
<dbReference type="InterPro" id="IPR023298">
    <property type="entry name" value="ATPase_P-typ_TM_dom_sf"/>
</dbReference>
<dbReference type="GO" id="GO:0012505">
    <property type="term" value="C:endomembrane system"/>
    <property type="evidence" value="ECO:0007669"/>
    <property type="project" value="UniProtKB-SubCell"/>
</dbReference>
<evidence type="ECO:0000256" key="6">
    <source>
        <dbReference type="ARBA" id="ARBA00022723"/>
    </source>
</evidence>
<evidence type="ECO:0000256" key="17">
    <source>
        <dbReference type="SAM" id="Phobius"/>
    </source>
</evidence>
<keyword evidence="8" id="KW-0106">Calcium</keyword>
<evidence type="ECO:0000259" key="20">
    <source>
        <dbReference type="Pfam" id="PF00690"/>
    </source>
</evidence>
<dbReference type="PANTHER" id="PTHR24093:SF369">
    <property type="entry name" value="CALCIUM-TRANSPORTING ATPASE"/>
    <property type="match status" value="1"/>
</dbReference>
<dbReference type="PROSITE" id="PS00154">
    <property type="entry name" value="ATPASE_E1_E2"/>
    <property type="match status" value="1"/>
</dbReference>
<feature type="transmembrane region" description="Helical" evidence="17">
    <location>
        <begin position="108"/>
        <end position="129"/>
    </location>
</feature>
<dbReference type="PRINTS" id="PR00119">
    <property type="entry name" value="CATATPASE"/>
</dbReference>
<evidence type="ECO:0000256" key="9">
    <source>
        <dbReference type="ARBA" id="ARBA00022840"/>
    </source>
</evidence>
<keyword evidence="7" id="KW-0547">Nucleotide-binding</keyword>
<dbReference type="Proteomes" id="UP001165082">
    <property type="component" value="Unassembled WGS sequence"/>
</dbReference>
<feature type="transmembrane region" description="Helical" evidence="17">
    <location>
        <begin position="274"/>
        <end position="296"/>
    </location>
</feature>
<keyword evidence="6" id="KW-0479">Metal-binding</keyword>
<dbReference type="SUPFAM" id="SSF81653">
    <property type="entry name" value="Calcium ATPase, transduction domain A"/>
    <property type="match status" value="1"/>
</dbReference>
<evidence type="ECO:0000256" key="14">
    <source>
        <dbReference type="ARBA" id="ARBA00023136"/>
    </source>
</evidence>
<dbReference type="InterPro" id="IPR023214">
    <property type="entry name" value="HAD_sf"/>
</dbReference>
<dbReference type="SFLD" id="SFLDG00002">
    <property type="entry name" value="C1.7:_P-type_atpase_like"/>
    <property type="match status" value="1"/>
</dbReference>
<dbReference type="GO" id="GO:0016887">
    <property type="term" value="F:ATP hydrolysis activity"/>
    <property type="evidence" value="ECO:0007669"/>
    <property type="project" value="InterPro"/>
</dbReference>
<dbReference type="InterPro" id="IPR008250">
    <property type="entry name" value="ATPase_P-typ_transduc_dom_A_sf"/>
</dbReference>
<keyword evidence="4" id="KW-0109">Calcium transport</keyword>
<dbReference type="PANTHER" id="PTHR24093">
    <property type="entry name" value="CATION TRANSPORTING ATPASE"/>
    <property type="match status" value="1"/>
</dbReference>
<dbReference type="SUPFAM" id="SSF56784">
    <property type="entry name" value="HAD-like"/>
    <property type="match status" value="1"/>
</dbReference>
<feature type="transmembrane region" description="Helical" evidence="17">
    <location>
        <begin position="84"/>
        <end position="102"/>
    </location>
</feature>
<evidence type="ECO:0000256" key="15">
    <source>
        <dbReference type="ARBA" id="ARBA00048694"/>
    </source>
</evidence>
<comment type="subcellular location">
    <subcellularLocation>
        <location evidence="1">Endomembrane system</location>
        <topology evidence="1">Multi-pass membrane protein</topology>
    </subcellularLocation>
</comment>
<keyword evidence="9" id="KW-0067">ATP-binding</keyword>
<dbReference type="SUPFAM" id="SSF81660">
    <property type="entry name" value="Metal cation-transporting ATPase, ATP-binding domain N"/>
    <property type="match status" value="1"/>
</dbReference>
<dbReference type="InterPro" id="IPR006068">
    <property type="entry name" value="ATPase_P-typ_cation-transptr_C"/>
</dbReference>
<dbReference type="InterPro" id="IPR004014">
    <property type="entry name" value="ATPase_P-typ_cation-transptr_N"/>
</dbReference>
<evidence type="ECO:0000256" key="7">
    <source>
        <dbReference type="ARBA" id="ARBA00022741"/>
    </source>
</evidence>
<dbReference type="Pfam" id="PF13246">
    <property type="entry name" value="Cation_ATPase"/>
    <property type="match status" value="1"/>
</dbReference>
<dbReference type="Gene3D" id="2.70.150.10">
    <property type="entry name" value="Calcium-transporting ATPase, cytoplasmic transduction domain A"/>
    <property type="match status" value="1"/>
</dbReference>
<feature type="region of interest" description="Disordered" evidence="16">
    <location>
        <begin position="481"/>
        <end position="509"/>
    </location>
</feature>
<evidence type="ECO:0000256" key="10">
    <source>
        <dbReference type="ARBA" id="ARBA00022842"/>
    </source>
</evidence>
<proteinExistence type="predicted"/>
<keyword evidence="11" id="KW-1278">Translocase</keyword>
<dbReference type="Pfam" id="PF00690">
    <property type="entry name" value="Cation_ATPase_N"/>
    <property type="match status" value="1"/>
</dbReference>
<feature type="transmembrane region" description="Helical" evidence="17">
    <location>
        <begin position="308"/>
        <end position="341"/>
    </location>
</feature>
<evidence type="ECO:0000256" key="12">
    <source>
        <dbReference type="ARBA" id="ARBA00022989"/>
    </source>
</evidence>
<dbReference type="InterPro" id="IPR018303">
    <property type="entry name" value="ATPase_P-typ_P_site"/>
</dbReference>
<dbReference type="PRINTS" id="PR00121">
    <property type="entry name" value="NAKATPASE"/>
</dbReference>
<keyword evidence="5 17" id="KW-0812">Transmembrane</keyword>
<evidence type="ECO:0000259" key="19">
    <source>
        <dbReference type="Pfam" id="PF00689"/>
    </source>
</evidence>
<keyword evidence="10" id="KW-0460">Magnesium</keyword>
<dbReference type="Pfam" id="PF00689">
    <property type="entry name" value="Cation_ATPase_C"/>
    <property type="match status" value="1"/>
</dbReference>
<evidence type="ECO:0000256" key="13">
    <source>
        <dbReference type="ARBA" id="ARBA00023065"/>
    </source>
</evidence>